<evidence type="ECO:0000256" key="4">
    <source>
        <dbReference type="ARBA" id="ARBA00022741"/>
    </source>
</evidence>
<dbReference type="SUPFAM" id="SSF55785">
    <property type="entry name" value="PYP-like sensor domain (PAS domain)"/>
    <property type="match status" value="1"/>
</dbReference>
<feature type="region of interest" description="Disordered" evidence="7">
    <location>
        <begin position="2169"/>
        <end position="2209"/>
    </location>
</feature>
<feature type="region of interest" description="Disordered" evidence="7">
    <location>
        <begin position="1249"/>
        <end position="1270"/>
    </location>
</feature>
<dbReference type="GO" id="GO:0006355">
    <property type="term" value="P:regulation of DNA-templated transcription"/>
    <property type="evidence" value="ECO:0007669"/>
    <property type="project" value="InterPro"/>
</dbReference>
<dbReference type="GO" id="GO:0016301">
    <property type="term" value="F:kinase activity"/>
    <property type="evidence" value="ECO:0007669"/>
    <property type="project" value="UniProtKB-KW"/>
</dbReference>
<keyword evidence="8" id="KW-0472">Membrane</keyword>
<dbReference type="GO" id="GO:0005524">
    <property type="term" value="F:ATP binding"/>
    <property type="evidence" value="ECO:0007669"/>
    <property type="project" value="UniProtKB-KW"/>
</dbReference>
<dbReference type="PANTHER" id="PTHR31600">
    <property type="entry name" value="TINY MACROCYSTS PROTEIN B-RELATED"/>
    <property type="match status" value="1"/>
</dbReference>
<dbReference type="Pfam" id="PF00989">
    <property type="entry name" value="PAS"/>
    <property type="match status" value="1"/>
</dbReference>
<evidence type="ECO:0000256" key="5">
    <source>
        <dbReference type="ARBA" id="ARBA00022777"/>
    </source>
</evidence>
<feature type="transmembrane region" description="Helical" evidence="8">
    <location>
        <begin position="276"/>
        <end position="293"/>
    </location>
</feature>
<feature type="region of interest" description="Disordered" evidence="7">
    <location>
        <begin position="1"/>
        <end position="37"/>
    </location>
</feature>
<feature type="compositionally biased region" description="Low complexity" evidence="7">
    <location>
        <begin position="1849"/>
        <end position="1858"/>
    </location>
</feature>
<keyword evidence="6" id="KW-0067">ATP-binding</keyword>
<dbReference type="InterPro" id="IPR000014">
    <property type="entry name" value="PAS"/>
</dbReference>
<dbReference type="GO" id="GO:0009881">
    <property type="term" value="F:photoreceptor activity"/>
    <property type="evidence" value="ECO:0007669"/>
    <property type="project" value="UniProtKB-KW"/>
</dbReference>
<feature type="transmembrane region" description="Helical" evidence="8">
    <location>
        <begin position="67"/>
        <end position="85"/>
    </location>
</feature>
<protein>
    <recommendedName>
        <fullName evidence="9">PAS domain-containing protein</fullName>
    </recommendedName>
</protein>
<keyword evidence="2" id="KW-0716">Sensory transduction</keyword>
<keyword evidence="8" id="KW-0812">Transmembrane</keyword>
<feature type="transmembrane region" description="Helical" evidence="8">
    <location>
        <begin position="1744"/>
        <end position="1769"/>
    </location>
</feature>
<dbReference type="RefSeq" id="XP_013905925.1">
    <property type="nucleotide sequence ID" value="XM_014050471.1"/>
</dbReference>
<gene>
    <name evidence="10" type="ORF">MNEG_1047</name>
</gene>
<feature type="transmembrane region" description="Helical" evidence="8">
    <location>
        <begin position="118"/>
        <end position="144"/>
    </location>
</feature>
<reference evidence="10 11" key="1">
    <citation type="journal article" date="2013" name="BMC Genomics">
        <title>Reconstruction of the lipid metabolism for the microalga Monoraphidium neglectum from its genome sequence reveals characteristics suitable for biofuel production.</title>
        <authorList>
            <person name="Bogen C."/>
            <person name="Al-Dilaimi A."/>
            <person name="Albersmeier A."/>
            <person name="Wichmann J."/>
            <person name="Grundmann M."/>
            <person name="Rupp O."/>
            <person name="Lauersen K.J."/>
            <person name="Blifernez-Klassen O."/>
            <person name="Kalinowski J."/>
            <person name="Goesmann A."/>
            <person name="Mussgnug J.H."/>
            <person name="Kruse O."/>
        </authorList>
    </citation>
    <scope>NUCLEOTIDE SEQUENCE [LARGE SCALE GENOMIC DNA]</scope>
    <source>
        <strain evidence="10 11">SAG 48.87</strain>
    </source>
</reference>
<proteinExistence type="predicted"/>
<dbReference type="CDD" id="cd00130">
    <property type="entry name" value="PAS"/>
    <property type="match status" value="1"/>
</dbReference>
<dbReference type="Pfam" id="PF13426">
    <property type="entry name" value="PAS_9"/>
    <property type="match status" value="1"/>
</dbReference>
<feature type="compositionally biased region" description="Low complexity" evidence="7">
    <location>
        <begin position="1"/>
        <end position="23"/>
    </location>
</feature>
<feature type="compositionally biased region" description="Basic and acidic residues" evidence="7">
    <location>
        <begin position="1812"/>
        <end position="1821"/>
    </location>
</feature>
<keyword evidence="3" id="KW-0808">Transferase</keyword>
<dbReference type="PANTHER" id="PTHR31600:SF2">
    <property type="entry name" value="GAMETE ENRICHED GENE 10 PROTEIN-RELATED"/>
    <property type="match status" value="1"/>
</dbReference>
<keyword evidence="1" id="KW-0600">Photoreceptor protein</keyword>
<feature type="transmembrane region" description="Helical" evidence="8">
    <location>
        <begin position="2110"/>
        <end position="2131"/>
    </location>
</feature>
<keyword evidence="5" id="KW-0418">Kinase</keyword>
<feature type="compositionally biased region" description="Basic and acidic residues" evidence="7">
    <location>
        <begin position="27"/>
        <end position="37"/>
    </location>
</feature>
<feature type="region of interest" description="Disordered" evidence="7">
    <location>
        <begin position="1339"/>
        <end position="1472"/>
    </location>
</feature>
<evidence type="ECO:0000256" key="1">
    <source>
        <dbReference type="ARBA" id="ARBA00022543"/>
    </source>
</evidence>
<feature type="compositionally biased region" description="Low complexity" evidence="7">
    <location>
        <begin position="1358"/>
        <end position="1368"/>
    </location>
</feature>
<evidence type="ECO:0000256" key="3">
    <source>
        <dbReference type="ARBA" id="ARBA00022679"/>
    </source>
</evidence>
<dbReference type="GeneID" id="25727635"/>
<evidence type="ECO:0000256" key="2">
    <source>
        <dbReference type="ARBA" id="ARBA00022606"/>
    </source>
</evidence>
<dbReference type="InterPro" id="IPR035965">
    <property type="entry name" value="PAS-like_dom_sf"/>
</dbReference>
<feature type="domain" description="PAS" evidence="9">
    <location>
        <begin position="630"/>
        <end position="682"/>
    </location>
</feature>
<feature type="transmembrane region" description="Helical" evidence="8">
    <location>
        <begin position="1545"/>
        <end position="1567"/>
    </location>
</feature>
<feature type="compositionally biased region" description="Gly residues" evidence="7">
    <location>
        <begin position="1391"/>
        <end position="1401"/>
    </location>
</feature>
<evidence type="ECO:0000256" key="8">
    <source>
        <dbReference type="SAM" id="Phobius"/>
    </source>
</evidence>
<dbReference type="FunFam" id="3.30.450.20:FF:000060">
    <property type="entry name" value="Sensor protein FixL"/>
    <property type="match status" value="1"/>
</dbReference>
<dbReference type="InterPro" id="IPR013767">
    <property type="entry name" value="PAS_fold"/>
</dbReference>
<feature type="transmembrane region" description="Helical" evidence="8">
    <location>
        <begin position="156"/>
        <end position="181"/>
    </location>
</feature>
<feature type="transmembrane region" description="Helical" evidence="8">
    <location>
        <begin position="305"/>
        <end position="326"/>
    </location>
</feature>
<organism evidence="10 11">
    <name type="scientific">Monoraphidium neglectum</name>
    <dbReference type="NCBI Taxonomy" id="145388"/>
    <lineage>
        <taxon>Eukaryota</taxon>
        <taxon>Viridiplantae</taxon>
        <taxon>Chlorophyta</taxon>
        <taxon>core chlorophytes</taxon>
        <taxon>Chlorophyceae</taxon>
        <taxon>CS clade</taxon>
        <taxon>Sphaeropleales</taxon>
        <taxon>Selenastraceae</taxon>
        <taxon>Monoraphidium</taxon>
    </lineage>
</organism>
<feature type="compositionally biased region" description="Low complexity" evidence="7">
    <location>
        <begin position="1251"/>
        <end position="1263"/>
    </location>
</feature>
<dbReference type="InterPro" id="IPR057352">
    <property type="entry name" value="TPR_TmcB/C"/>
</dbReference>
<feature type="transmembrane region" description="Helical" evidence="8">
    <location>
        <begin position="351"/>
        <end position="378"/>
    </location>
</feature>
<evidence type="ECO:0000313" key="11">
    <source>
        <dbReference type="Proteomes" id="UP000054498"/>
    </source>
</evidence>
<dbReference type="SMART" id="SM00091">
    <property type="entry name" value="PAS"/>
    <property type="match status" value="2"/>
</dbReference>
<keyword evidence="1" id="KW-0675">Receptor</keyword>
<dbReference type="KEGG" id="mng:MNEG_1047"/>
<evidence type="ECO:0000259" key="9">
    <source>
        <dbReference type="PROSITE" id="PS50112"/>
    </source>
</evidence>
<keyword evidence="11" id="KW-1185">Reference proteome</keyword>
<dbReference type="Gene3D" id="3.30.450.20">
    <property type="entry name" value="PAS domain"/>
    <property type="match status" value="2"/>
</dbReference>
<dbReference type="InterPro" id="IPR052994">
    <property type="entry name" value="Tiny_macrocysts_regulators"/>
</dbReference>
<keyword evidence="8" id="KW-1133">Transmembrane helix</keyword>
<feature type="transmembrane region" description="Helical" evidence="8">
    <location>
        <begin position="210"/>
        <end position="233"/>
    </location>
</feature>
<name>A0A0D2NRH3_9CHLO</name>
<sequence length="2209" mass="236304">MERQSSYGSESSVGSAFSGRSAGAKGGGKDHGKGEAEELQQKEQLMKALFGALYTLAKEKINDSAKMAYLTIFVDFFLICFLFLMPEYPWAADEHHPMFKLFFYVEFHLPIAHTGYRFYLIVFYVLVATLFTSTGICVWVGWCFKNDSFPFLWPIKVARIVVSLFVSMFYIASLNIFLIALQCEPELDTSGKHHWMHLIYDIDCLSMPHLIHAIFSLVSSVLFFVVALLLVVADHELEPMSRSLLAAPHSMAELRMLLCKTVITCADILLRPAPHIQVAVYAACCVLMLWYQLRWAPHLSAWINCLRAGLNGILAWISVTLMLMSYTVEWHDNHQTGSHVHYTWEPWSRRWMWTMLMAGGVPVAFFGCMAAMYARLYYGWRVAFRFARLGPGVKPRSLHTFFDDFDVEVAARVGRVFDVEGANFDPGALDVAENVLKAGVAMFPASPYLRIVYSNFLIEVRKNNASGWAQLEVARKLEPNLSYQFSIFTREQEHKQKAAAGSSGEQAVDLVSYVEFQKNYRSLLEYHKAALEATRDFWRLVMRDVVPMERMSAMFARIDLMEVAANRTYHLVLERYPKSAKLLRSYGRFLENVKNDPWGAAKYYSEAEKQEELAEGAAPKITLNGEEGETNAGVLAALNDKNNAVVSINAVGIIQMANKAVQKLFGYKKGELEGKNVSILMPPPYSTRHNGYLKAYQTSGKVHILDRVVDLVALHKEGFIFPVTICVTRASGSGADATFMGVIKPAPSAPEDIKAWLMPNGSVLSVDQSFMDYAGWSVQELVGKPFSALAADPGEIEGMLGQAAKCSEQQLKAGAVSGQAQIKHKYGGEVGVALRFQLGGSDSQRVVVVVMRRLEEARLMLATDHKGRLVYANTGLAAMLGYKLAALRTREFSTLLPAPYCAMHTKFIKVKRVDTETVDTRAAPGSCRSGALVHLLSSNGTAVPVKASITHHPGTLGQGAAWAVSFTRSSEAAFADERRLLLRVKADGTIVGTSVATPALLFGWDPSRLVGERLDVLVDVFHEYASSGKDLGQALTALLMRSNAHPGTSWRVGAGKIEEAEADAAARAAAEAEGGGVRSILRQGSRHGAGRVKAAVMTVAVASSDDEDGGAGGEGGSGGDDGAAVVLELWRTDLLSAVVELGAGCSIVRADPSAGRLYVALPSTTTLDDLMGLSSAKKGGMKKTHAHRVGPRRQLQAVHPDGRGLGVSLQAVLKDGSSTARLVALIKANQPCKGAPRLLEELVAAQQRTSAGDGADAGGAADDNSGSEELAEQMAAVHRGSRDGGAAASAAMVGGARAVPGLAIGQAALLGSSGGGGSGPATTRRSAGKDLATARGVELDLGGATERGGQGHARARARFGSGEGASSEAADEEAGEREARRRGIAVSDSGSDGGDGGADGGGGKRRALTEEEREEQLAAKGKNKARAWLESGFHHMSGPEAPGADDVDLPGAVRGRQDEGSEDASGRSPQVPLAADGALAGAAGAEADTALGAGGGAGQSDVTSGAGDGAQLGGDFARGKRLRKLLRLINNQVTANTLTAFQRRILGLSFGVLLLHVAAFAAVMATLSSDATYAQELDAAGEVVTVMHRACSYARVLEAAQKGYGYSAADLVPYAQMLSTQLDRFEVLHQGLYLGFKGLRAIDDPAVKAIWHDATINVTSFAGQDAGGGTLVNVNSLFNLGALFVAAGREVAFIGANGRSDDLATLPSARFLHANGPTVMHEAYLHSLNLMTLRAQRSVMQMKVVVLTLLVVEGVGVCMGSVAMILMVLRALMAHRVRLCGIFLALPNMALRTLANKSTNIGEEEESDDEDARAAETEAVTKAKKRKAAQEEAAAEEQAAAGGDEGEAGRASGAGTTSARRRPKGAHNLEQLMGMDLETRRTMLYNGKHLETSASDSYRLAWPYLVWGALVMLMYGVSYSAFSDINAGIVAVKLGQRTLLQISRVTYVMGEAALSQSNSARAALQPWLSGEADLLDSIYSTQLYGGDTLPDSVADGSQDESEGALFRSAGHAQLLFRTTSCLRADTGNCEAVGSPWYAATHSGIDPMVRRMVEEASLMARDNATTITPDASNTRYAFVWLVGNWDAHDGASTLVGLYTAELLGAYSRERVLHIMLLVVAILSMGAFVVFLFRPFVAAVRKEGRRVAELLVQLPQEVDLETLVTALTDTGAEGGEGAKRSPSRTGNYGPASGDGVRRRSGVGRRVAPELG</sequence>
<dbReference type="PROSITE" id="PS50112">
    <property type="entry name" value="PAS"/>
    <property type="match status" value="1"/>
</dbReference>
<dbReference type="EMBL" id="KK100317">
    <property type="protein sequence ID" value="KIZ06906.1"/>
    <property type="molecule type" value="Genomic_DNA"/>
</dbReference>
<keyword evidence="4" id="KW-0547">Nucleotide-binding</keyword>
<accession>A0A0D2NRH3</accession>
<dbReference type="Proteomes" id="UP000054498">
    <property type="component" value="Unassembled WGS sequence"/>
</dbReference>
<dbReference type="NCBIfam" id="TIGR00229">
    <property type="entry name" value="sensory_box"/>
    <property type="match status" value="1"/>
</dbReference>
<dbReference type="Pfam" id="PF25474">
    <property type="entry name" value="TPR_TmcB"/>
    <property type="match status" value="1"/>
</dbReference>
<feature type="region of interest" description="Disordered" evidence="7">
    <location>
        <begin position="1800"/>
        <end position="1868"/>
    </location>
</feature>
<evidence type="ECO:0000313" key="10">
    <source>
        <dbReference type="EMBL" id="KIZ06906.1"/>
    </source>
</evidence>
<feature type="compositionally biased region" description="Acidic residues" evidence="7">
    <location>
        <begin position="1802"/>
        <end position="1811"/>
    </location>
</feature>
<keyword evidence="1" id="KW-0157">Chromophore</keyword>
<dbReference type="OrthoDB" id="542352at2759"/>
<evidence type="ECO:0000256" key="7">
    <source>
        <dbReference type="SAM" id="MobiDB-lite"/>
    </source>
</evidence>
<evidence type="ECO:0000256" key="6">
    <source>
        <dbReference type="ARBA" id="ARBA00022840"/>
    </source>
</evidence>